<evidence type="ECO:0000313" key="8">
    <source>
        <dbReference type="EMBL" id="RPA70606.1"/>
    </source>
</evidence>
<gene>
    <name evidence="8" type="ORF">BJ508DRAFT_200224</name>
</gene>
<evidence type="ECO:0000256" key="1">
    <source>
        <dbReference type="ARBA" id="ARBA00022679"/>
    </source>
</evidence>
<dbReference type="GO" id="GO:0004519">
    <property type="term" value="F:endonuclease activity"/>
    <property type="evidence" value="ECO:0007669"/>
    <property type="project" value="UniProtKB-KW"/>
</dbReference>
<proteinExistence type="predicted"/>
<dbReference type="EMBL" id="ML120207">
    <property type="protein sequence ID" value="RPA70606.1"/>
    <property type="molecule type" value="Genomic_DNA"/>
</dbReference>
<sequence>LTKAELNYWITELEIAGLCWFIIRARHIVESVTHRITIFTDHKAIGDLLDAISMKSSSLVRQNQRLVRACLFLNQ</sequence>
<evidence type="ECO:0000256" key="4">
    <source>
        <dbReference type="ARBA" id="ARBA00022759"/>
    </source>
</evidence>
<keyword evidence="5" id="KW-0378">Hydrolase</keyword>
<evidence type="ECO:0000256" key="3">
    <source>
        <dbReference type="ARBA" id="ARBA00022722"/>
    </source>
</evidence>
<dbReference type="InterPro" id="IPR041373">
    <property type="entry name" value="RT_RNaseH"/>
</dbReference>
<organism evidence="8 9">
    <name type="scientific">Ascobolus immersus RN42</name>
    <dbReference type="NCBI Taxonomy" id="1160509"/>
    <lineage>
        <taxon>Eukaryota</taxon>
        <taxon>Fungi</taxon>
        <taxon>Dikarya</taxon>
        <taxon>Ascomycota</taxon>
        <taxon>Pezizomycotina</taxon>
        <taxon>Pezizomycetes</taxon>
        <taxon>Pezizales</taxon>
        <taxon>Ascobolaceae</taxon>
        <taxon>Ascobolus</taxon>
    </lineage>
</organism>
<keyword evidence="6" id="KW-0695">RNA-directed DNA polymerase</keyword>
<keyword evidence="1" id="KW-0808">Transferase</keyword>
<dbReference type="OrthoDB" id="4022548at2759"/>
<evidence type="ECO:0000313" key="9">
    <source>
        <dbReference type="Proteomes" id="UP000275078"/>
    </source>
</evidence>
<evidence type="ECO:0000259" key="7">
    <source>
        <dbReference type="Pfam" id="PF17917"/>
    </source>
</evidence>
<name>A0A3N4HAQ4_ASCIM</name>
<keyword evidence="9" id="KW-1185">Reference proteome</keyword>
<dbReference type="GO" id="GO:0003964">
    <property type="term" value="F:RNA-directed DNA polymerase activity"/>
    <property type="evidence" value="ECO:0007669"/>
    <property type="project" value="UniProtKB-KW"/>
</dbReference>
<dbReference type="Pfam" id="PF17917">
    <property type="entry name" value="RT_RNaseH"/>
    <property type="match status" value="1"/>
</dbReference>
<evidence type="ECO:0000256" key="2">
    <source>
        <dbReference type="ARBA" id="ARBA00022695"/>
    </source>
</evidence>
<evidence type="ECO:0000256" key="6">
    <source>
        <dbReference type="ARBA" id="ARBA00022918"/>
    </source>
</evidence>
<reference evidence="8 9" key="1">
    <citation type="journal article" date="2018" name="Nat. Ecol. Evol.">
        <title>Pezizomycetes genomes reveal the molecular basis of ectomycorrhizal truffle lifestyle.</title>
        <authorList>
            <person name="Murat C."/>
            <person name="Payen T."/>
            <person name="Noel B."/>
            <person name="Kuo A."/>
            <person name="Morin E."/>
            <person name="Chen J."/>
            <person name="Kohler A."/>
            <person name="Krizsan K."/>
            <person name="Balestrini R."/>
            <person name="Da Silva C."/>
            <person name="Montanini B."/>
            <person name="Hainaut M."/>
            <person name="Levati E."/>
            <person name="Barry K.W."/>
            <person name="Belfiori B."/>
            <person name="Cichocki N."/>
            <person name="Clum A."/>
            <person name="Dockter R.B."/>
            <person name="Fauchery L."/>
            <person name="Guy J."/>
            <person name="Iotti M."/>
            <person name="Le Tacon F."/>
            <person name="Lindquist E.A."/>
            <person name="Lipzen A."/>
            <person name="Malagnac F."/>
            <person name="Mello A."/>
            <person name="Molinier V."/>
            <person name="Miyauchi S."/>
            <person name="Poulain J."/>
            <person name="Riccioni C."/>
            <person name="Rubini A."/>
            <person name="Sitrit Y."/>
            <person name="Splivallo R."/>
            <person name="Traeger S."/>
            <person name="Wang M."/>
            <person name="Zifcakova L."/>
            <person name="Wipf D."/>
            <person name="Zambonelli A."/>
            <person name="Paolocci F."/>
            <person name="Nowrousian M."/>
            <person name="Ottonello S."/>
            <person name="Baldrian P."/>
            <person name="Spatafora J.W."/>
            <person name="Henrissat B."/>
            <person name="Nagy L.G."/>
            <person name="Aury J.M."/>
            <person name="Wincker P."/>
            <person name="Grigoriev I.V."/>
            <person name="Bonfante P."/>
            <person name="Martin F.M."/>
        </authorList>
    </citation>
    <scope>NUCLEOTIDE SEQUENCE [LARGE SCALE GENOMIC DNA]</scope>
    <source>
        <strain evidence="8 9">RN42</strain>
    </source>
</reference>
<evidence type="ECO:0000256" key="5">
    <source>
        <dbReference type="ARBA" id="ARBA00022801"/>
    </source>
</evidence>
<keyword evidence="2" id="KW-0548">Nucleotidyltransferase</keyword>
<accession>A0A3N4HAQ4</accession>
<dbReference type="AlphaFoldDB" id="A0A3N4HAQ4"/>
<dbReference type="STRING" id="1160509.A0A3N4HAQ4"/>
<feature type="non-terminal residue" evidence="8">
    <location>
        <position position="75"/>
    </location>
</feature>
<dbReference type="Proteomes" id="UP000275078">
    <property type="component" value="Unassembled WGS sequence"/>
</dbReference>
<feature type="non-terminal residue" evidence="8">
    <location>
        <position position="1"/>
    </location>
</feature>
<feature type="domain" description="Reverse transcriptase RNase H-like" evidence="7">
    <location>
        <begin position="1"/>
        <end position="74"/>
    </location>
</feature>
<keyword evidence="4" id="KW-0255">Endonuclease</keyword>
<dbReference type="GO" id="GO:0016787">
    <property type="term" value="F:hydrolase activity"/>
    <property type="evidence" value="ECO:0007669"/>
    <property type="project" value="UniProtKB-KW"/>
</dbReference>
<protein>
    <recommendedName>
        <fullName evidence="7">Reverse transcriptase RNase H-like domain-containing protein</fullName>
    </recommendedName>
</protein>
<keyword evidence="3" id="KW-0540">Nuclease</keyword>